<dbReference type="eggNOG" id="ENOG502QR34">
    <property type="taxonomic scope" value="Eukaryota"/>
</dbReference>
<accession>H2ATP4</accession>
<dbReference type="InParanoid" id="H2ATP4"/>
<gene>
    <name evidence="1" type="primary">KAFR0D00970</name>
    <name evidence="1" type="ORF">KAFR_0D00970</name>
</gene>
<dbReference type="GO" id="GO:0070475">
    <property type="term" value="P:rRNA base methylation"/>
    <property type="evidence" value="ECO:0007669"/>
    <property type="project" value="EnsemblFungi"/>
</dbReference>
<dbReference type="GO" id="GO:0005737">
    <property type="term" value="C:cytoplasm"/>
    <property type="evidence" value="ECO:0007669"/>
    <property type="project" value="EnsemblFungi"/>
</dbReference>
<dbReference type="RefSeq" id="XP_003956879.1">
    <property type="nucleotide sequence ID" value="XM_003956830.1"/>
</dbReference>
<dbReference type="KEGG" id="kaf:KAFR_0D00970"/>
<dbReference type="Proteomes" id="UP000005220">
    <property type="component" value="Chromosome 4"/>
</dbReference>
<dbReference type="FunCoup" id="H2ATP4">
    <property type="interactions" value="54"/>
</dbReference>
<dbReference type="InterPro" id="IPR021463">
    <property type="entry name" value="Methyltransf_34"/>
</dbReference>
<dbReference type="Pfam" id="PF11312">
    <property type="entry name" value="Methyltransf_34"/>
    <property type="match status" value="1"/>
</dbReference>
<dbReference type="HOGENOM" id="CLU_028833_0_0_1"/>
<proteinExistence type="predicted"/>
<dbReference type="OrthoDB" id="6419443at2759"/>
<organism evidence="1 2">
    <name type="scientific">Kazachstania africana (strain ATCC 22294 / BCRC 22015 / CBS 2517 / CECT 1963 / NBRC 1671 / NRRL Y-8276)</name>
    <name type="common">Yeast</name>
    <name type="synonym">Kluyveromyces africanus</name>
    <dbReference type="NCBI Taxonomy" id="1071382"/>
    <lineage>
        <taxon>Eukaryota</taxon>
        <taxon>Fungi</taxon>
        <taxon>Dikarya</taxon>
        <taxon>Ascomycota</taxon>
        <taxon>Saccharomycotina</taxon>
        <taxon>Saccharomycetes</taxon>
        <taxon>Saccharomycetales</taxon>
        <taxon>Saccharomycetaceae</taxon>
        <taxon>Kazachstania</taxon>
    </lineage>
</organism>
<name>H2ATP4_KAZAF</name>
<keyword evidence="2" id="KW-1185">Reference proteome</keyword>
<dbReference type="GO" id="GO:0070042">
    <property type="term" value="F:rRNA (uridine-N3-)-methyltransferase activity"/>
    <property type="evidence" value="ECO:0007669"/>
    <property type="project" value="EnsemblFungi"/>
</dbReference>
<reference evidence="1 2" key="1">
    <citation type="journal article" date="2011" name="Proc. Natl. Acad. Sci. U.S.A.">
        <title>Evolutionary erosion of yeast sex chromosomes by mating-type switching accidents.</title>
        <authorList>
            <person name="Gordon J.L."/>
            <person name="Armisen D."/>
            <person name="Proux-Wera E."/>
            <person name="Oheigeartaigh S.S."/>
            <person name="Byrne K.P."/>
            <person name="Wolfe K.H."/>
        </authorList>
    </citation>
    <scope>NUCLEOTIDE SEQUENCE [LARGE SCALE GENOMIC DNA]</scope>
    <source>
        <strain evidence="2">ATCC 22294 / BCRC 22015 / CBS 2517 / CECT 1963 / NBRC 1671 / NRRL Y-8276</strain>
    </source>
</reference>
<dbReference type="AlphaFoldDB" id="H2ATP4"/>
<evidence type="ECO:0000313" key="1">
    <source>
        <dbReference type="EMBL" id="CCF57744.1"/>
    </source>
</evidence>
<evidence type="ECO:0000313" key="2">
    <source>
        <dbReference type="Proteomes" id="UP000005220"/>
    </source>
</evidence>
<dbReference type="GeneID" id="13885702"/>
<dbReference type="EMBL" id="HE650824">
    <property type="protein sequence ID" value="CCF57744.1"/>
    <property type="molecule type" value="Genomic_DNA"/>
</dbReference>
<sequence>MSSQLSFHNKASLPPQEIIDLFKRTFNDELYADEQSLEDLHKQIQQVKSHLYDREYITAFDDDLKRTAYCCRWSPSRAISYASLFAEFPEVADIIKCASGENKSVLCVGGGAGAELAAISSIFAPSRTFDSKYKTGTDDSKSKKTTLNVQLVDISDWSNVVTRLSNEIKSYWLYNNEHEYFNLKFTNCDILNTDQKDLKLPQLNLITSLFTTSELFMEQKAESIRFFQKLNKFCSTGCLLLIVESAGSYSHITVGSKKFPIQFLIDTILVGQRGHEQDGQWELLKQNDSIWYRTNNQLDYPIKLENMRFFYRLYRKK</sequence>
<protein>
    <submittedName>
        <fullName evidence="1">Uncharacterized protein</fullName>
    </submittedName>
</protein>
<dbReference type="STRING" id="1071382.H2ATP4"/>